<evidence type="ECO:0000259" key="3">
    <source>
        <dbReference type="Pfam" id="PF02668"/>
    </source>
</evidence>
<protein>
    <submittedName>
        <fullName evidence="4">TauD/TfdA family dioxygenase</fullName>
    </submittedName>
</protein>
<evidence type="ECO:0000256" key="2">
    <source>
        <dbReference type="ARBA" id="ARBA00023004"/>
    </source>
</evidence>
<organism evidence="4 5">
    <name type="scientific">Salininema proteolyticum</name>
    <dbReference type="NCBI Taxonomy" id="1607685"/>
    <lineage>
        <taxon>Bacteria</taxon>
        <taxon>Bacillati</taxon>
        <taxon>Actinomycetota</taxon>
        <taxon>Actinomycetes</taxon>
        <taxon>Glycomycetales</taxon>
        <taxon>Glycomycetaceae</taxon>
        <taxon>Salininema</taxon>
    </lineage>
</organism>
<dbReference type="SUPFAM" id="SSF51197">
    <property type="entry name" value="Clavaminate synthase-like"/>
    <property type="match status" value="1"/>
</dbReference>
<dbReference type="Pfam" id="PF02668">
    <property type="entry name" value="TauD"/>
    <property type="match status" value="1"/>
</dbReference>
<name>A0ABV8U3T3_9ACTN</name>
<dbReference type="GO" id="GO:0051213">
    <property type="term" value="F:dioxygenase activity"/>
    <property type="evidence" value="ECO:0007669"/>
    <property type="project" value="UniProtKB-KW"/>
</dbReference>
<comment type="caution">
    <text evidence="4">The sequence shown here is derived from an EMBL/GenBank/DDBJ whole genome shotgun (WGS) entry which is preliminary data.</text>
</comment>
<reference evidence="5" key="1">
    <citation type="journal article" date="2019" name="Int. J. Syst. Evol. Microbiol.">
        <title>The Global Catalogue of Microorganisms (GCM) 10K type strain sequencing project: providing services to taxonomists for standard genome sequencing and annotation.</title>
        <authorList>
            <consortium name="The Broad Institute Genomics Platform"/>
            <consortium name="The Broad Institute Genome Sequencing Center for Infectious Disease"/>
            <person name="Wu L."/>
            <person name="Ma J."/>
        </authorList>
    </citation>
    <scope>NUCLEOTIDE SEQUENCE [LARGE SCALE GENOMIC DNA]</scope>
    <source>
        <strain evidence="5">IBRC-M 10908</strain>
    </source>
</reference>
<keyword evidence="1" id="KW-0560">Oxidoreductase</keyword>
<dbReference type="EMBL" id="JBHSDK010000058">
    <property type="protein sequence ID" value="MFC4337677.1"/>
    <property type="molecule type" value="Genomic_DNA"/>
</dbReference>
<keyword evidence="2" id="KW-0408">Iron</keyword>
<dbReference type="Proteomes" id="UP001595823">
    <property type="component" value="Unassembled WGS sequence"/>
</dbReference>
<keyword evidence="5" id="KW-1185">Reference proteome</keyword>
<evidence type="ECO:0000313" key="4">
    <source>
        <dbReference type="EMBL" id="MFC4337677.1"/>
    </source>
</evidence>
<keyword evidence="4" id="KW-0223">Dioxygenase</keyword>
<dbReference type="RefSeq" id="WP_380624905.1">
    <property type="nucleotide sequence ID" value="NZ_JBHSDK010000058.1"/>
</dbReference>
<accession>A0ABV8U3T3</accession>
<dbReference type="Gene3D" id="3.60.130.10">
    <property type="entry name" value="Clavaminate synthase-like"/>
    <property type="match status" value="1"/>
</dbReference>
<sequence>MPRGPMMTGEFVHDLDKKGFGIIRTRPTERAMSQTAKTLGDRLRMARAEVDGTGWLASSDLLRIDQLERPETPVYVGLGCLAPPRGGGALALYDGRLAGRSLISRHGALRGTRLTVAAGPTRSPRSKHSLMSFDQRHGTVLRYRSPLDGDVVDGPLPDDMDETRFHEVVGSAVREERVLVHNWNPGDFLVIDNRAMLHAFCPSTGGRGEFVGVRFSFRGM</sequence>
<dbReference type="InterPro" id="IPR003819">
    <property type="entry name" value="TauD/TfdA-like"/>
</dbReference>
<evidence type="ECO:0000256" key="1">
    <source>
        <dbReference type="ARBA" id="ARBA00023002"/>
    </source>
</evidence>
<evidence type="ECO:0000313" key="5">
    <source>
        <dbReference type="Proteomes" id="UP001595823"/>
    </source>
</evidence>
<proteinExistence type="predicted"/>
<dbReference type="InterPro" id="IPR042098">
    <property type="entry name" value="TauD-like_sf"/>
</dbReference>
<gene>
    <name evidence="4" type="ORF">ACFPET_21010</name>
</gene>
<feature type="domain" description="TauD/TfdA-like" evidence="3">
    <location>
        <begin position="60"/>
        <end position="207"/>
    </location>
</feature>